<protein>
    <submittedName>
        <fullName evidence="2">Uncharacterized protein</fullName>
    </submittedName>
</protein>
<sequence length="396" mass="44870">MAANIYPLRVSQELDIVRDDSIDVLLKKFDILQCNTGNKAPLDYILSLAESEQIVAFKLCILVYYVTAGKEVPKQLQLQATLHSIEHDSLVVAGTVTQVQTFLLKYQIDTISINHDTPKTKEFWREHIHDSQKHASQSGTAQHLIVTAEQIFKSSEGHLSRFTLLLCEHSFSQRIAHNPFPANGSLRDQPRVLMFFDNSSLACHTAKFLGQRIPQEFRGKSFVWHYSGLMSEQYLELVHQEFTDVNGPCRILCATLGESMLIHPKMNSTGVEVTVITLVVFILSSMGLGCSRYSNPFTLQDHLPGPISPVHGTKRKSLVDGSEDDREVSDEGNDEDEEEIEDNSHQKQKPEHRKALMECLLAWHSKEHQDDPLPIGIQNILWCQMKIFSVFDSTLF</sequence>
<evidence type="ECO:0000313" key="2">
    <source>
        <dbReference type="EMBL" id="KAE9385356.1"/>
    </source>
</evidence>
<dbReference type="OrthoDB" id="5952536at2759"/>
<proteinExistence type="predicted"/>
<keyword evidence="3" id="KW-1185">Reference proteome</keyword>
<feature type="compositionally biased region" description="Acidic residues" evidence="1">
    <location>
        <begin position="321"/>
        <end position="341"/>
    </location>
</feature>
<name>A0A6A4GIH4_9AGAR</name>
<feature type="region of interest" description="Disordered" evidence="1">
    <location>
        <begin position="304"/>
        <end position="351"/>
    </location>
</feature>
<accession>A0A6A4GIH4</accession>
<reference evidence="2" key="1">
    <citation type="journal article" date="2019" name="Environ. Microbiol.">
        <title>Fungal ecological strategies reflected in gene transcription - a case study of two litter decomposers.</title>
        <authorList>
            <person name="Barbi F."/>
            <person name="Kohler A."/>
            <person name="Barry K."/>
            <person name="Baskaran P."/>
            <person name="Daum C."/>
            <person name="Fauchery L."/>
            <person name="Ihrmark K."/>
            <person name="Kuo A."/>
            <person name="LaButti K."/>
            <person name="Lipzen A."/>
            <person name="Morin E."/>
            <person name="Grigoriev I.V."/>
            <person name="Henrissat B."/>
            <person name="Lindahl B."/>
            <person name="Martin F."/>
        </authorList>
    </citation>
    <scope>NUCLEOTIDE SEQUENCE</scope>
    <source>
        <strain evidence="2">JB14</strain>
    </source>
</reference>
<organism evidence="2 3">
    <name type="scientific">Gymnopus androsaceus JB14</name>
    <dbReference type="NCBI Taxonomy" id="1447944"/>
    <lineage>
        <taxon>Eukaryota</taxon>
        <taxon>Fungi</taxon>
        <taxon>Dikarya</taxon>
        <taxon>Basidiomycota</taxon>
        <taxon>Agaricomycotina</taxon>
        <taxon>Agaricomycetes</taxon>
        <taxon>Agaricomycetidae</taxon>
        <taxon>Agaricales</taxon>
        <taxon>Marasmiineae</taxon>
        <taxon>Omphalotaceae</taxon>
        <taxon>Gymnopus</taxon>
    </lineage>
</organism>
<dbReference type="EMBL" id="ML769995">
    <property type="protein sequence ID" value="KAE9385356.1"/>
    <property type="molecule type" value="Genomic_DNA"/>
</dbReference>
<dbReference type="Proteomes" id="UP000799118">
    <property type="component" value="Unassembled WGS sequence"/>
</dbReference>
<gene>
    <name evidence="2" type="ORF">BT96DRAFT_949900</name>
</gene>
<feature type="compositionally biased region" description="Basic and acidic residues" evidence="1">
    <location>
        <begin position="342"/>
        <end position="351"/>
    </location>
</feature>
<evidence type="ECO:0000256" key="1">
    <source>
        <dbReference type="SAM" id="MobiDB-lite"/>
    </source>
</evidence>
<evidence type="ECO:0000313" key="3">
    <source>
        <dbReference type="Proteomes" id="UP000799118"/>
    </source>
</evidence>
<dbReference type="AlphaFoldDB" id="A0A6A4GIH4"/>